<sequence length="124" mass="12690">MPRIFGREPALWLALVSVLVKAASAFGLRVSADQQTLINAAAAAVVGLVVAVIVHDGAPAAILGVVQAVIALGVGFGLDWSADRQAVVMSLVAAGIAMWTRTQVTAPVPGRPALQVRLSVGSRE</sequence>
<keyword evidence="1" id="KW-0472">Membrane</keyword>
<gene>
    <name evidence="2" type="ORF">GCM10009639_54050</name>
</gene>
<dbReference type="RefSeq" id="WP_344341487.1">
    <property type="nucleotide sequence ID" value="NZ_BAAAKJ010000307.1"/>
</dbReference>
<accession>A0ABP4J1P7</accession>
<comment type="caution">
    <text evidence="2">The sequence shown here is derived from an EMBL/GenBank/DDBJ whole genome shotgun (WGS) entry which is preliminary data.</text>
</comment>
<feature type="transmembrane region" description="Helical" evidence="1">
    <location>
        <begin position="61"/>
        <end position="78"/>
    </location>
</feature>
<evidence type="ECO:0000313" key="3">
    <source>
        <dbReference type="Proteomes" id="UP001499863"/>
    </source>
</evidence>
<evidence type="ECO:0000313" key="2">
    <source>
        <dbReference type="EMBL" id="GAA1406304.1"/>
    </source>
</evidence>
<dbReference type="EMBL" id="BAAAKJ010000307">
    <property type="protein sequence ID" value="GAA1406304.1"/>
    <property type="molecule type" value="Genomic_DNA"/>
</dbReference>
<dbReference type="Proteomes" id="UP001499863">
    <property type="component" value="Unassembled WGS sequence"/>
</dbReference>
<organism evidence="2 3">
    <name type="scientific">Kitasatospora putterlickiae</name>
    <dbReference type="NCBI Taxonomy" id="221725"/>
    <lineage>
        <taxon>Bacteria</taxon>
        <taxon>Bacillati</taxon>
        <taxon>Actinomycetota</taxon>
        <taxon>Actinomycetes</taxon>
        <taxon>Kitasatosporales</taxon>
        <taxon>Streptomycetaceae</taxon>
        <taxon>Kitasatospora</taxon>
    </lineage>
</organism>
<keyword evidence="1" id="KW-0812">Transmembrane</keyword>
<evidence type="ECO:0000256" key="1">
    <source>
        <dbReference type="SAM" id="Phobius"/>
    </source>
</evidence>
<reference evidence="3" key="1">
    <citation type="journal article" date="2019" name="Int. J. Syst. Evol. Microbiol.">
        <title>The Global Catalogue of Microorganisms (GCM) 10K type strain sequencing project: providing services to taxonomists for standard genome sequencing and annotation.</title>
        <authorList>
            <consortium name="The Broad Institute Genomics Platform"/>
            <consortium name="The Broad Institute Genome Sequencing Center for Infectious Disease"/>
            <person name="Wu L."/>
            <person name="Ma J."/>
        </authorList>
    </citation>
    <scope>NUCLEOTIDE SEQUENCE [LARGE SCALE GENOMIC DNA]</scope>
    <source>
        <strain evidence="3">JCM 12393</strain>
    </source>
</reference>
<keyword evidence="3" id="KW-1185">Reference proteome</keyword>
<protein>
    <submittedName>
        <fullName evidence="2">Uncharacterized protein</fullName>
    </submittedName>
</protein>
<feature type="transmembrane region" description="Helical" evidence="1">
    <location>
        <begin position="35"/>
        <end position="54"/>
    </location>
</feature>
<name>A0ABP4J1P7_9ACTN</name>
<keyword evidence="1" id="KW-1133">Transmembrane helix</keyword>
<proteinExistence type="predicted"/>